<dbReference type="KEGG" id="cfem:HCR03_12080"/>
<sequence length="112" mass="12218">MPKLPLCPYCGARFLYSEVRRSQNKKTGTCPHCEKPFCVGGGARRMILYAVSTLLLVGLNLSLLKIPSMNLTYLLAATVLGVAAVRLLVPYTVRFFPERPARSDSAGNGKNS</sequence>
<dbReference type="AlphaFoldDB" id="A0A6N8HYK2"/>
<keyword evidence="1" id="KW-1133">Transmembrane helix</keyword>
<feature type="transmembrane region" description="Helical" evidence="1">
    <location>
        <begin position="46"/>
        <end position="64"/>
    </location>
</feature>
<dbReference type="EMBL" id="VWXL01000052">
    <property type="protein sequence ID" value="MVB10896.1"/>
    <property type="molecule type" value="Genomic_DNA"/>
</dbReference>
<evidence type="ECO:0000313" key="2">
    <source>
        <dbReference type="EMBL" id="MVB10896.1"/>
    </source>
</evidence>
<keyword evidence="1" id="KW-0812">Transmembrane</keyword>
<evidence type="ECO:0000313" key="4">
    <source>
        <dbReference type="Proteomes" id="UP000469440"/>
    </source>
</evidence>
<organism evidence="2 4">
    <name type="scientific">Caproicibacter fermentans</name>
    <dbReference type="NCBI Taxonomy" id="2576756"/>
    <lineage>
        <taxon>Bacteria</taxon>
        <taxon>Bacillati</taxon>
        <taxon>Bacillota</taxon>
        <taxon>Clostridia</taxon>
        <taxon>Eubacteriales</taxon>
        <taxon>Acutalibacteraceae</taxon>
        <taxon>Caproicibacter</taxon>
    </lineage>
</organism>
<keyword evidence="4" id="KW-1185">Reference proteome</keyword>
<evidence type="ECO:0000313" key="5">
    <source>
        <dbReference type="Proteomes" id="UP000515909"/>
    </source>
</evidence>
<dbReference type="OrthoDB" id="1859679at2"/>
<dbReference type="RefSeq" id="WP_066645471.1">
    <property type="nucleotide sequence ID" value="NZ_CP060286.1"/>
</dbReference>
<evidence type="ECO:0000256" key="1">
    <source>
        <dbReference type="SAM" id="Phobius"/>
    </source>
</evidence>
<keyword evidence="1" id="KW-0472">Membrane</keyword>
<dbReference type="Proteomes" id="UP000469440">
    <property type="component" value="Unassembled WGS sequence"/>
</dbReference>
<reference evidence="3 5" key="2">
    <citation type="submission" date="2020-08" db="EMBL/GenBank/DDBJ databases">
        <title>The isolate Caproiciproducens sp. 7D4C2 produces n-caproate at mildly acidic conditions from hexoses: genome and rBOX comparison with related strains and chain-elongating bacteria.</title>
        <authorList>
            <person name="Esquivel-Elizondo S."/>
            <person name="Bagci C."/>
            <person name="Temovska M."/>
            <person name="Jeon B.S."/>
            <person name="Bessarab I."/>
            <person name="Williams R.B.H."/>
            <person name="Huson D.H."/>
            <person name="Angenent L.T."/>
        </authorList>
    </citation>
    <scope>NUCLEOTIDE SEQUENCE [LARGE SCALE GENOMIC DNA]</scope>
    <source>
        <strain evidence="3 5">7D4C2</strain>
    </source>
</reference>
<reference evidence="2 4" key="1">
    <citation type="submission" date="2019-09" db="EMBL/GenBank/DDBJ databases">
        <title>Genome sequence of Clostridium sp. EA1.</title>
        <authorList>
            <person name="Poehlein A."/>
            <person name="Bengelsdorf F.R."/>
            <person name="Daniel R."/>
        </authorList>
    </citation>
    <scope>NUCLEOTIDE SEQUENCE [LARGE SCALE GENOMIC DNA]</scope>
    <source>
        <strain evidence="2 4">EA1</strain>
    </source>
</reference>
<accession>A0A6N8HYK2</accession>
<evidence type="ECO:0000313" key="3">
    <source>
        <dbReference type="EMBL" id="QNK39486.1"/>
    </source>
</evidence>
<dbReference type="EMBL" id="CP060286">
    <property type="protein sequence ID" value="QNK39486.1"/>
    <property type="molecule type" value="Genomic_DNA"/>
</dbReference>
<evidence type="ECO:0008006" key="6">
    <source>
        <dbReference type="Google" id="ProtNLM"/>
    </source>
</evidence>
<dbReference type="Proteomes" id="UP000515909">
    <property type="component" value="Chromosome"/>
</dbReference>
<name>A0A6N8HYK2_9FIRM</name>
<feature type="transmembrane region" description="Helical" evidence="1">
    <location>
        <begin position="70"/>
        <end position="89"/>
    </location>
</feature>
<protein>
    <recommendedName>
        <fullName evidence="6">Cxxc_20_cxxc protein</fullName>
    </recommendedName>
</protein>
<accession>A0A7G8T795</accession>
<proteinExistence type="predicted"/>
<gene>
    <name evidence="2" type="ORF">CAFE_15970</name>
    <name evidence="3" type="ORF">HCR03_12080</name>
</gene>